<dbReference type="InterPro" id="IPR033985">
    <property type="entry name" value="SusD-like_N"/>
</dbReference>
<comment type="caution">
    <text evidence="8">The sequence shown here is derived from an EMBL/GenBank/DDBJ whole genome shotgun (WGS) entry which is preliminary data.</text>
</comment>
<evidence type="ECO:0000259" key="7">
    <source>
        <dbReference type="Pfam" id="PF14322"/>
    </source>
</evidence>
<accession>A0A918PIY5</accession>
<evidence type="ECO:0000256" key="1">
    <source>
        <dbReference type="ARBA" id="ARBA00004442"/>
    </source>
</evidence>
<dbReference type="AlphaFoldDB" id="A0A918PIY5"/>
<keyword evidence="3" id="KW-0732">Signal</keyword>
<protein>
    <submittedName>
        <fullName evidence="8">Glycan metabolism protein RagB</fullName>
    </submittedName>
</protein>
<evidence type="ECO:0000259" key="6">
    <source>
        <dbReference type="Pfam" id="PF07980"/>
    </source>
</evidence>
<proteinExistence type="inferred from homology"/>
<comment type="similarity">
    <text evidence="2">Belongs to the SusD family.</text>
</comment>
<evidence type="ECO:0000256" key="4">
    <source>
        <dbReference type="ARBA" id="ARBA00023136"/>
    </source>
</evidence>
<reference evidence="8" key="1">
    <citation type="journal article" date="2014" name="Int. J. Syst. Evol. Microbiol.">
        <title>Complete genome sequence of Corynebacterium casei LMG S-19264T (=DSM 44701T), isolated from a smear-ripened cheese.</title>
        <authorList>
            <consortium name="US DOE Joint Genome Institute (JGI-PGF)"/>
            <person name="Walter F."/>
            <person name="Albersmeier A."/>
            <person name="Kalinowski J."/>
            <person name="Ruckert C."/>
        </authorList>
    </citation>
    <scope>NUCLEOTIDE SEQUENCE</scope>
    <source>
        <strain evidence="8">KCTC 12368</strain>
    </source>
</reference>
<dbReference type="Pfam" id="PF14322">
    <property type="entry name" value="SusD-like_3"/>
    <property type="match status" value="1"/>
</dbReference>
<dbReference type="Pfam" id="PF07980">
    <property type="entry name" value="SusD_RagB"/>
    <property type="match status" value="1"/>
</dbReference>
<evidence type="ECO:0000313" key="8">
    <source>
        <dbReference type="EMBL" id="GGZ12357.1"/>
    </source>
</evidence>
<evidence type="ECO:0000313" key="9">
    <source>
        <dbReference type="Proteomes" id="UP000619457"/>
    </source>
</evidence>
<evidence type="ECO:0000256" key="3">
    <source>
        <dbReference type="ARBA" id="ARBA00022729"/>
    </source>
</evidence>
<name>A0A918PIY5_9BACT</name>
<feature type="domain" description="SusD-like N-terminal" evidence="7">
    <location>
        <begin position="9"/>
        <end position="213"/>
    </location>
</feature>
<feature type="domain" description="RagB/SusD" evidence="6">
    <location>
        <begin position="253"/>
        <end position="568"/>
    </location>
</feature>
<keyword evidence="5" id="KW-0998">Cell outer membrane</keyword>
<keyword evidence="9" id="KW-1185">Reference proteome</keyword>
<dbReference type="GO" id="GO:0009279">
    <property type="term" value="C:cell outer membrane"/>
    <property type="evidence" value="ECO:0007669"/>
    <property type="project" value="UniProtKB-SubCell"/>
</dbReference>
<sequence length="568" mass="64262">MLLQSCSEEFLEEKPYGAVNQTLLNNEEGVNSLLIATYALLDGYAEGETPSGNQGEASVMNWVWGDVPSDDMHRGDQTGGWSQINDVERYEVRSDNEWLNGAWGINYEGVSRANDALLALYESEDIPEAQYKQLEGEAKFLRAWFHFQLRMVFEKIPYITEGVDATQVKNDKEVWDNIEGDLQFAIDNLNPAPKDLGRASSWAAMALKARTHLFQQEFSAAKTLLDDIIIDGPFQLESHFYNNFDEEKQNNGESIFEIQYSVNDGAGVANSGIDHQTLYPRGQDVGLCCAYSAPSFDLFNAFKVDANGLPLLDSFQDNLLVEDYEILTTENFSPTDHLMDPRVDWTIGRRGIPFLDWGPMSGSDWMLDQLNMGPFLNKKIMWYKRNKGEISSQSSYWAAGVNGNNFRVLRLGHILLWRAEVAVEENDLSTALSLVNLIRNRAADDMVMGKVLNTSFRASDEIIIDPSQPAANYKLAPYPSFPSQEYARKAVRHEIRMEFALEGMRFFDLVRWGIADQTLNNYLKSELNGGRLPWLNGAKYTEGQDDHWPLPQVQVDLQDGVLTQDPAY</sequence>
<organism evidence="8 9">
    <name type="scientific">Echinicola pacifica</name>
    <dbReference type="NCBI Taxonomy" id="346377"/>
    <lineage>
        <taxon>Bacteria</taxon>
        <taxon>Pseudomonadati</taxon>
        <taxon>Bacteroidota</taxon>
        <taxon>Cytophagia</taxon>
        <taxon>Cytophagales</taxon>
        <taxon>Cyclobacteriaceae</taxon>
        <taxon>Echinicola</taxon>
    </lineage>
</organism>
<reference evidence="8" key="2">
    <citation type="submission" date="2020-09" db="EMBL/GenBank/DDBJ databases">
        <authorList>
            <person name="Sun Q."/>
            <person name="Kim S."/>
        </authorList>
    </citation>
    <scope>NUCLEOTIDE SEQUENCE</scope>
    <source>
        <strain evidence="8">KCTC 12368</strain>
    </source>
</reference>
<dbReference type="Gene3D" id="1.25.40.390">
    <property type="match status" value="1"/>
</dbReference>
<gene>
    <name evidence="8" type="ORF">GCM10007049_00050</name>
</gene>
<evidence type="ECO:0000256" key="5">
    <source>
        <dbReference type="ARBA" id="ARBA00023237"/>
    </source>
</evidence>
<dbReference type="Proteomes" id="UP000619457">
    <property type="component" value="Unassembled WGS sequence"/>
</dbReference>
<comment type="subcellular location">
    <subcellularLocation>
        <location evidence="1">Cell outer membrane</location>
    </subcellularLocation>
</comment>
<evidence type="ECO:0000256" key="2">
    <source>
        <dbReference type="ARBA" id="ARBA00006275"/>
    </source>
</evidence>
<dbReference type="InterPro" id="IPR012944">
    <property type="entry name" value="SusD_RagB_dom"/>
</dbReference>
<dbReference type="InterPro" id="IPR011990">
    <property type="entry name" value="TPR-like_helical_dom_sf"/>
</dbReference>
<dbReference type="SUPFAM" id="SSF48452">
    <property type="entry name" value="TPR-like"/>
    <property type="match status" value="1"/>
</dbReference>
<keyword evidence="4" id="KW-0472">Membrane</keyword>
<dbReference type="EMBL" id="BMWX01000001">
    <property type="protein sequence ID" value="GGZ12357.1"/>
    <property type="molecule type" value="Genomic_DNA"/>
</dbReference>